<sequence>MQCPACKNKIPEIQCRCSKCNYGVRPLPAPNKQTPQYIGDAGNESFDHRLGRTYRCNSCRSHGGKIKRISASGAGPSRMPNSQYHTFIVVSCLYCGLIQQFDPWILSEESGGWKNLDFLSDL</sequence>
<comment type="caution">
    <text evidence="1">The sequence shown here is derived from an EMBL/GenBank/DDBJ whole genome shotgun (WGS) entry which is preliminary data.</text>
</comment>
<dbReference type="InterPro" id="IPR018652">
    <property type="entry name" value="DUF2082_NA-bd_Znr"/>
</dbReference>
<dbReference type="Proteomes" id="UP000237819">
    <property type="component" value="Unassembled WGS sequence"/>
</dbReference>
<dbReference type="OrthoDB" id="281731at2"/>
<reference evidence="1 2" key="1">
    <citation type="submission" date="2018-02" db="EMBL/GenBank/DDBJ databases">
        <title>Comparative genomes isolates from brazilian mangrove.</title>
        <authorList>
            <person name="Araujo J.E."/>
            <person name="Taketani R.G."/>
            <person name="Silva M.C.P."/>
            <person name="Loureco M.V."/>
            <person name="Andreote F.D."/>
        </authorList>
    </citation>
    <scope>NUCLEOTIDE SEQUENCE [LARGE SCALE GENOMIC DNA]</scope>
    <source>
        <strain evidence="1 2">Nap-Phe MGV</strain>
    </source>
</reference>
<evidence type="ECO:0000313" key="2">
    <source>
        <dbReference type="Proteomes" id="UP000237819"/>
    </source>
</evidence>
<evidence type="ECO:0000313" key="1">
    <source>
        <dbReference type="EMBL" id="PQO46024.1"/>
    </source>
</evidence>
<dbReference type="RefSeq" id="WP_105335402.1">
    <property type="nucleotide sequence ID" value="NZ_PUHZ01000011.1"/>
</dbReference>
<dbReference type="EMBL" id="PUHZ01000011">
    <property type="protein sequence ID" value="PQO46024.1"/>
    <property type="molecule type" value="Genomic_DNA"/>
</dbReference>
<protein>
    <submittedName>
        <fullName evidence="1">Uncharacterized protein</fullName>
    </submittedName>
</protein>
<organism evidence="1 2">
    <name type="scientific">Blastopirellula marina</name>
    <dbReference type="NCBI Taxonomy" id="124"/>
    <lineage>
        <taxon>Bacteria</taxon>
        <taxon>Pseudomonadati</taxon>
        <taxon>Planctomycetota</taxon>
        <taxon>Planctomycetia</taxon>
        <taxon>Pirellulales</taxon>
        <taxon>Pirellulaceae</taxon>
        <taxon>Blastopirellula</taxon>
    </lineage>
</organism>
<accession>A0A2S8GPU4</accession>
<dbReference type="AlphaFoldDB" id="A0A2S8GPU4"/>
<gene>
    <name evidence="1" type="ORF">C5Y93_10595</name>
</gene>
<proteinExistence type="predicted"/>
<dbReference type="Pfam" id="PF09855">
    <property type="entry name" value="Zn_ribbon_13"/>
    <property type="match status" value="1"/>
</dbReference>
<name>A0A2S8GPU4_9BACT</name>